<feature type="compositionally biased region" description="Basic and acidic residues" evidence="1">
    <location>
        <begin position="27"/>
        <end position="46"/>
    </location>
</feature>
<proteinExistence type="predicted"/>
<feature type="region of interest" description="Disordered" evidence="1">
    <location>
        <begin position="1"/>
        <end position="88"/>
    </location>
</feature>
<feature type="compositionally biased region" description="Basic and acidic residues" evidence="1">
    <location>
        <begin position="72"/>
        <end position="88"/>
    </location>
</feature>
<dbReference type="EMBL" id="MU825881">
    <property type="protein sequence ID" value="KAJ7385357.1"/>
    <property type="molecule type" value="Genomic_DNA"/>
</dbReference>
<evidence type="ECO:0000313" key="2">
    <source>
        <dbReference type="EMBL" id="KAJ7385357.1"/>
    </source>
</evidence>
<accession>A0A9W9ZP95</accession>
<reference evidence="2" key="1">
    <citation type="submission" date="2023-01" db="EMBL/GenBank/DDBJ databases">
        <title>Genome assembly of the deep-sea coral Lophelia pertusa.</title>
        <authorList>
            <person name="Herrera S."/>
            <person name="Cordes E."/>
        </authorList>
    </citation>
    <scope>NUCLEOTIDE SEQUENCE</scope>
    <source>
        <strain evidence="2">USNM1676648</strain>
        <tissue evidence="2">Polyp</tissue>
    </source>
</reference>
<sequence>MLAHNYPRCSHSATFEFPVAETGAPEPAKKDDDKQASVDKDDDVKPDFGQSDNVDVDPNQGAINMGFDDKDEAPKGGKDKEDEEETKF</sequence>
<evidence type="ECO:0000313" key="3">
    <source>
        <dbReference type="Proteomes" id="UP001163046"/>
    </source>
</evidence>
<protein>
    <submittedName>
        <fullName evidence="2">Uncharacterized protein</fullName>
    </submittedName>
</protein>
<evidence type="ECO:0000256" key="1">
    <source>
        <dbReference type="SAM" id="MobiDB-lite"/>
    </source>
</evidence>
<comment type="caution">
    <text evidence="2">The sequence shown here is derived from an EMBL/GenBank/DDBJ whole genome shotgun (WGS) entry which is preliminary data.</text>
</comment>
<dbReference type="Proteomes" id="UP001163046">
    <property type="component" value="Unassembled WGS sequence"/>
</dbReference>
<name>A0A9W9ZP95_9CNID</name>
<organism evidence="2 3">
    <name type="scientific">Desmophyllum pertusum</name>
    <dbReference type="NCBI Taxonomy" id="174260"/>
    <lineage>
        <taxon>Eukaryota</taxon>
        <taxon>Metazoa</taxon>
        <taxon>Cnidaria</taxon>
        <taxon>Anthozoa</taxon>
        <taxon>Hexacorallia</taxon>
        <taxon>Scleractinia</taxon>
        <taxon>Caryophylliina</taxon>
        <taxon>Caryophylliidae</taxon>
        <taxon>Desmophyllum</taxon>
    </lineage>
</organism>
<gene>
    <name evidence="2" type="ORF">OS493_016434</name>
</gene>
<keyword evidence="3" id="KW-1185">Reference proteome</keyword>
<dbReference type="AlphaFoldDB" id="A0A9W9ZP95"/>